<keyword evidence="3" id="KW-1185">Reference proteome</keyword>
<feature type="region of interest" description="Disordered" evidence="1">
    <location>
        <begin position="1"/>
        <end position="98"/>
    </location>
</feature>
<accession>A0A0B7FX24</accession>
<proteinExistence type="predicted"/>
<dbReference type="EMBL" id="LN679104">
    <property type="protein sequence ID" value="CEL60732.1"/>
    <property type="molecule type" value="Genomic_DNA"/>
</dbReference>
<dbReference type="STRING" id="1108050.A0A0B7FX24"/>
<organism evidence="2 3">
    <name type="scientific">Thanatephorus cucumeris (strain AG1-IB / isolate 7/3/14)</name>
    <name type="common">Lettuce bottom rot fungus</name>
    <name type="synonym">Rhizoctonia solani</name>
    <dbReference type="NCBI Taxonomy" id="1108050"/>
    <lineage>
        <taxon>Eukaryota</taxon>
        <taxon>Fungi</taxon>
        <taxon>Dikarya</taxon>
        <taxon>Basidiomycota</taxon>
        <taxon>Agaricomycotina</taxon>
        <taxon>Agaricomycetes</taxon>
        <taxon>Cantharellales</taxon>
        <taxon>Ceratobasidiaceae</taxon>
        <taxon>Rhizoctonia</taxon>
        <taxon>Rhizoctonia solani AG-1</taxon>
    </lineage>
</organism>
<feature type="compositionally biased region" description="Basic and acidic residues" evidence="1">
    <location>
        <begin position="27"/>
        <end position="45"/>
    </location>
</feature>
<gene>
    <name evidence="2" type="ORF">RSOLAG1IB_03971</name>
</gene>
<sequence>MDGLVLNLAGPSTGAPVRKIATKKGGRWTDRVKAKNLQKRSEKRTGKASASQSQATPASGAATSISKTAKLASKKPRTSTGDAPASTNSKPATQTPRTQIISSLFSYNPKSNRLLNPRVVPPNPLENPATLRSQTRRRLKAWVLIHSSSHISRPSWGSQSRRRYSALPSLLSPTNQL</sequence>
<dbReference type="AlphaFoldDB" id="A0A0B7FX24"/>
<feature type="compositionally biased region" description="Polar residues" evidence="1">
    <location>
        <begin position="78"/>
        <end position="98"/>
    </location>
</feature>
<reference evidence="2 3" key="1">
    <citation type="submission" date="2014-11" db="EMBL/GenBank/DDBJ databases">
        <authorList>
            <person name="Wibberg Daniel"/>
        </authorList>
    </citation>
    <scope>NUCLEOTIDE SEQUENCE [LARGE SCALE GENOMIC DNA]</scope>
    <source>
        <strain evidence="2">Rhizoctonia solani AG1-IB 7/3/14</strain>
    </source>
</reference>
<feature type="compositionally biased region" description="Low complexity" evidence="1">
    <location>
        <begin position="48"/>
        <end position="64"/>
    </location>
</feature>
<evidence type="ECO:0000256" key="1">
    <source>
        <dbReference type="SAM" id="MobiDB-lite"/>
    </source>
</evidence>
<feature type="region of interest" description="Disordered" evidence="1">
    <location>
        <begin position="151"/>
        <end position="177"/>
    </location>
</feature>
<name>A0A0B7FX24_THACB</name>
<protein>
    <submittedName>
        <fullName evidence="2">Uncharacterized protein</fullName>
    </submittedName>
</protein>
<dbReference type="Proteomes" id="UP000059188">
    <property type="component" value="Unassembled WGS sequence"/>
</dbReference>
<evidence type="ECO:0000313" key="3">
    <source>
        <dbReference type="Proteomes" id="UP000059188"/>
    </source>
</evidence>
<evidence type="ECO:0000313" key="2">
    <source>
        <dbReference type="EMBL" id="CEL60732.1"/>
    </source>
</evidence>